<dbReference type="Proteomes" id="UP000327424">
    <property type="component" value="Chromosome"/>
</dbReference>
<dbReference type="AlphaFoldDB" id="A0A5J6WKP1"/>
<accession>A0A5J6WKP1</accession>
<dbReference type="GO" id="GO:0016746">
    <property type="term" value="F:acyltransferase activity"/>
    <property type="evidence" value="ECO:0007669"/>
    <property type="project" value="InterPro"/>
</dbReference>
<dbReference type="Pfam" id="PF13723">
    <property type="entry name" value="Ketoacyl-synt_2"/>
    <property type="match status" value="2"/>
</dbReference>
<sequence length="295" mass="32591">MLLHLESINAWSTFDAEKTNNADDNTVAIPAWPKLEFVPAMQRRRLSPFAKIALYTAENALSAPSILSTLPETLKSESAKPKTPEQAAQIDIVFSSRHGDLHKTAELLTELSADQDISPTAFSTSVHNAVPGLYSILKQNKQAINAISAGQDSFFYAFVDAYARLKSGRSHQLLIVHVDRQLPELYSQFADEQQVDHAVAMVVTSTVTPGTIASIEMNFNACIEKDKIAEDKAEEDKAELKLPAALCFMHWFDAAVNSAQPLLQPLQALQPSPQLQYRSERHTWTCELITGVTDV</sequence>
<dbReference type="InterPro" id="IPR016039">
    <property type="entry name" value="Thiolase-like"/>
</dbReference>
<name>A0A5J6WKP1_MORMI</name>
<dbReference type="OrthoDB" id="9798676at2"/>
<organism evidence="2 3">
    <name type="scientific">Moritella marina ATCC 15381</name>
    <dbReference type="NCBI Taxonomy" id="1202962"/>
    <lineage>
        <taxon>Bacteria</taxon>
        <taxon>Pseudomonadati</taxon>
        <taxon>Pseudomonadota</taxon>
        <taxon>Gammaproteobacteria</taxon>
        <taxon>Alteromonadales</taxon>
        <taxon>Moritellaceae</taxon>
        <taxon>Moritella</taxon>
    </lineage>
</organism>
<evidence type="ECO:0000259" key="1">
    <source>
        <dbReference type="Pfam" id="PF13723"/>
    </source>
</evidence>
<feature type="domain" description="Beta-ketoacyl synthase-like N-terminal" evidence="1">
    <location>
        <begin position="86"/>
        <end position="253"/>
    </location>
</feature>
<dbReference type="KEGG" id="mmaa:FR932_03695"/>
<feature type="domain" description="Beta-ketoacyl synthase-like N-terminal" evidence="1">
    <location>
        <begin position="27"/>
        <end position="62"/>
    </location>
</feature>
<evidence type="ECO:0000313" key="3">
    <source>
        <dbReference type="Proteomes" id="UP000327424"/>
    </source>
</evidence>
<dbReference type="InterPro" id="IPR014030">
    <property type="entry name" value="Ketoacyl_synth_N"/>
</dbReference>
<dbReference type="EMBL" id="CP044399">
    <property type="protein sequence ID" value="QFI36992.1"/>
    <property type="molecule type" value="Genomic_DNA"/>
</dbReference>
<keyword evidence="3" id="KW-1185">Reference proteome</keyword>
<dbReference type="Gene3D" id="3.40.47.10">
    <property type="match status" value="1"/>
</dbReference>
<protein>
    <submittedName>
        <fullName evidence="2">Beta-ketoacyl synthase chain length factor</fullName>
    </submittedName>
</protein>
<evidence type="ECO:0000313" key="2">
    <source>
        <dbReference type="EMBL" id="QFI36992.1"/>
    </source>
</evidence>
<gene>
    <name evidence="2" type="ORF">FR932_03695</name>
</gene>
<dbReference type="RefSeq" id="WP_019439943.1">
    <property type="nucleotide sequence ID" value="NZ_ALOE01000005.1"/>
</dbReference>
<dbReference type="SUPFAM" id="SSF53901">
    <property type="entry name" value="Thiolase-like"/>
    <property type="match status" value="1"/>
</dbReference>
<proteinExistence type="predicted"/>
<reference evidence="2 3" key="1">
    <citation type="submission" date="2019-09" db="EMBL/GenBank/DDBJ databases">
        <title>Hybrid Assembly of the complete Genome of the Deep-Sea Bacterium Moritella marina from long Nanopore and Illumina reads.</title>
        <authorList>
            <person name="Magin S."/>
            <person name="Georgoulis A."/>
            <person name="Papadimitriou K."/>
            <person name="Iliakis G."/>
            <person name="Vorgias C.E."/>
        </authorList>
    </citation>
    <scope>NUCLEOTIDE SEQUENCE [LARGE SCALE GENOMIC DNA]</scope>
    <source>
        <strain evidence="2 3">MP-1</strain>
    </source>
</reference>